<evidence type="ECO:0000256" key="1">
    <source>
        <dbReference type="SAM" id="MobiDB-lite"/>
    </source>
</evidence>
<proteinExistence type="predicted"/>
<feature type="non-terminal residue" evidence="2">
    <location>
        <position position="251"/>
    </location>
</feature>
<feature type="region of interest" description="Disordered" evidence="1">
    <location>
        <begin position="27"/>
        <end position="61"/>
    </location>
</feature>
<evidence type="ECO:0000313" key="2">
    <source>
        <dbReference type="EMBL" id="KAJ2935260.1"/>
    </source>
</evidence>
<sequence>MYDDLPERKNAVLIDFDIATNVDEATPQSDCTAISKEDSLKDADASESQHPAEKEQPSPTVQASITTITGSTNKSAIPERLAGAIAYMPYEVIKAPTEPVSRQYRHDFESFAWCLVWQCIKPHDRKWDLATYGRDFGNIERLRKYWRVGQHEFDRARWGLRMEFLVKSLLIFWCETVTLGRHWKKLMEGDESMKDPFAELASGPLFGDSSEYKVWENEEEERKWIVERFTAILRQAGLPLGFEFAYLDSQT</sequence>
<dbReference type="AlphaFoldDB" id="A0A9W8JR00"/>
<gene>
    <name evidence="2" type="ORF">H1R20_g1832</name>
</gene>
<dbReference type="OrthoDB" id="5584477at2759"/>
<evidence type="ECO:0000313" key="3">
    <source>
        <dbReference type="Proteomes" id="UP001140091"/>
    </source>
</evidence>
<reference evidence="2" key="1">
    <citation type="submission" date="2022-06" db="EMBL/GenBank/DDBJ databases">
        <title>Genome Sequence of Candolleomyces eurysporus.</title>
        <authorList>
            <person name="Buettner E."/>
        </authorList>
    </citation>
    <scope>NUCLEOTIDE SEQUENCE</scope>
    <source>
        <strain evidence="2">VTCC 930004</strain>
    </source>
</reference>
<dbReference type="Proteomes" id="UP001140091">
    <property type="component" value="Unassembled WGS sequence"/>
</dbReference>
<dbReference type="EMBL" id="JANBPK010000657">
    <property type="protein sequence ID" value="KAJ2935260.1"/>
    <property type="molecule type" value="Genomic_DNA"/>
</dbReference>
<accession>A0A9W8JR00</accession>
<feature type="compositionally biased region" description="Basic and acidic residues" evidence="1">
    <location>
        <begin position="35"/>
        <end position="44"/>
    </location>
</feature>
<organism evidence="2 3">
    <name type="scientific">Candolleomyces eurysporus</name>
    <dbReference type="NCBI Taxonomy" id="2828524"/>
    <lineage>
        <taxon>Eukaryota</taxon>
        <taxon>Fungi</taxon>
        <taxon>Dikarya</taxon>
        <taxon>Basidiomycota</taxon>
        <taxon>Agaricomycotina</taxon>
        <taxon>Agaricomycetes</taxon>
        <taxon>Agaricomycetidae</taxon>
        <taxon>Agaricales</taxon>
        <taxon>Agaricineae</taxon>
        <taxon>Psathyrellaceae</taxon>
        <taxon>Candolleomyces</taxon>
    </lineage>
</organism>
<evidence type="ECO:0008006" key="4">
    <source>
        <dbReference type="Google" id="ProtNLM"/>
    </source>
</evidence>
<name>A0A9W8JR00_9AGAR</name>
<comment type="caution">
    <text evidence="2">The sequence shown here is derived from an EMBL/GenBank/DDBJ whole genome shotgun (WGS) entry which is preliminary data.</text>
</comment>
<protein>
    <recommendedName>
        <fullName evidence="4">Fungal-type protein kinase domain-containing protein</fullName>
    </recommendedName>
</protein>
<keyword evidence="3" id="KW-1185">Reference proteome</keyword>